<evidence type="ECO:0000256" key="2">
    <source>
        <dbReference type="SAM" id="Phobius"/>
    </source>
</evidence>
<feature type="region of interest" description="Disordered" evidence="1">
    <location>
        <begin position="329"/>
        <end position="430"/>
    </location>
</feature>
<proteinExistence type="predicted"/>
<dbReference type="OrthoDB" id="2496787at2759"/>
<evidence type="ECO:0000259" key="3">
    <source>
        <dbReference type="Pfam" id="PF20684"/>
    </source>
</evidence>
<feature type="compositionally biased region" description="Acidic residues" evidence="1">
    <location>
        <begin position="330"/>
        <end position="340"/>
    </location>
</feature>
<feature type="transmembrane region" description="Helical" evidence="2">
    <location>
        <begin position="223"/>
        <end position="245"/>
    </location>
</feature>
<dbReference type="Pfam" id="PF20684">
    <property type="entry name" value="Fung_rhodopsin"/>
    <property type="match status" value="1"/>
</dbReference>
<feature type="transmembrane region" description="Helical" evidence="2">
    <location>
        <begin position="146"/>
        <end position="169"/>
    </location>
</feature>
<feature type="domain" description="Rhodopsin" evidence="3">
    <location>
        <begin position="93"/>
        <end position="245"/>
    </location>
</feature>
<evidence type="ECO:0000313" key="5">
    <source>
        <dbReference type="Proteomes" id="UP000018144"/>
    </source>
</evidence>
<gene>
    <name evidence="4" type="ORF">PCON_10313</name>
</gene>
<dbReference type="EMBL" id="HF935557">
    <property type="protein sequence ID" value="CCX31185.1"/>
    <property type="molecule type" value="Genomic_DNA"/>
</dbReference>
<accession>U4LPD1</accession>
<keyword evidence="2" id="KW-1133">Transmembrane helix</keyword>
<feature type="transmembrane region" description="Helical" evidence="2">
    <location>
        <begin position="189"/>
        <end position="211"/>
    </location>
</feature>
<sequence>MLVKMYLTYVTNTSITVMARLLWCYYDRAELKQKSRRERNIYFVGHACLYFAYACFIGITITQLHSLVLAETGSPLTHVHEKRNSHPDDKHNAHDEAAHTVILKSLYASRFLYSVVLYSVKFFFLSQYVVLVELSAKKLRFFAKMTVMMTAVFMVISLVATACYCLPISRSWTPREADICNPFLDHRILWALSYMNVSMDICIAMFPILSLMDMQNPGKRGSLGSVILMTILNATPAIMAVYRYLLMMNHLSVDGISGTGPASTVAFSSTGEMLCLLAATFFPTSKLLGQRLWEIQGPKIEKTIIWMFLVAIGDTIKWYFAKLRPKKQDEEDLDEKDIEDEAKRDSQQSEDPPSPTGSNNDLAKSVTQTSRMQSPVRSWSKRVSRHLSWTSGHVNSSDHTINIPLTTLNPNTSNRNQRISRGSTYPAMDEDQPGGIPRYFEFNPIQSTESVNGLRKLPRPVPFKSGHKRREYSIDYTNTGSDGRVEPSTTI</sequence>
<dbReference type="AlphaFoldDB" id="U4LPD1"/>
<protein>
    <recommendedName>
        <fullName evidence="3">Rhodopsin domain-containing protein</fullName>
    </recommendedName>
</protein>
<organism evidence="4 5">
    <name type="scientific">Pyronema omphalodes (strain CBS 100304)</name>
    <name type="common">Pyronema confluens</name>
    <dbReference type="NCBI Taxonomy" id="1076935"/>
    <lineage>
        <taxon>Eukaryota</taxon>
        <taxon>Fungi</taxon>
        <taxon>Dikarya</taxon>
        <taxon>Ascomycota</taxon>
        <taxon>Pezizomycotina</taxon>
        <taxon>Pezizomycetes</taxon>
        <taxon>Pezizales</taxon>
        <taxon>Pyronemataceae</taxon>
        <taxon>Pyronema</taxon>
    </lineage>
</organism>
<name>U4LPD1_PYROM</name>
<dbReference type="InterPro" id="IPR049326">
    <property type="entry name" value="Rhodopsin_dom_fungi"/>
</dbReference>
<feature type="compositionally biased region" description="Polar residues" evidence="1">
    <location>
        <begin position="356"/>
        <end position="377"/>
    </location>
</feature>
<keyword evidence="2" id="KW-0812">Transmembrane</keyword>
<dbReference type="Proteomes" id="UP000018144">
    <property type="component" value="Unassembled WGS sequence"/>
</dbReference>
<feature type="compositionally biased region" description="Polar residues" evidence="1">
    <location>
        <begin position="387"/>
        <end position="423"/>
    </location>
</feature>
<keyword evidence="5" id="KW-1185">Reference proteome</keyword>
<evidence type="ECO:0000256" key="1">
    <source>
        <dbReference type="SAM" id="MobiDB-lite"/>
    </source>
</evidence>
<keyword evidence="2" id="KW-0472">Membrane</keyword>
<feature type="transmembrane region" description="Helical" evidence="2">
    <location>
        <begin position="111"/>
        <end position="134"/>
    </location>
</feature>
<reference evidence="4 5" key="1">
    <citation type="journal article" date="2013" name="PLoS Genet.">
        <title>The genome and development-dependent transcriptomes of Pyronema confluens: a window into fungal evolution.</title>
        <authorList>
            <person name="Traeger S."/>
            <person name="Altegoer F."/>
            <person name="Freitag M."/>
            <person name="Gabaldon T."/>
            <person name="Kempken F."/>
            <person name="Kumar A."/>
            <person name="Marcet-Houben M."/>
            <person name="Poggeler S."/>
            <person name="Stajich J.E."/>
            <person name="Nowrousian M."/>
        </authorList>
    </citation>
    <scope>NUCLEOTIDE SEQUENCE [LARGE SCALE GENOMIC DNA]</scope>
    <source>
        <strain evidence="5">CBS 100304</strain>
        <tissue evidence="4">Vegetative mycelium</tissue>
    </source>
</reference>
<feature type="transmembrane region" description="Helical" evidence="2">
    <location>
        <begin position="47"/>
        <end position="68"/>
    </location>
</feature>
<feature type="region of interest" description="Disordered" evidence="1">
    <location>
        <begin position="455"/>
        <end position="491"/>
    </location>
</feature>
<evidence type="ECO:0000313" key="4">
    <source>
        <dbReference type="EMBL" id="CCX31185.1"/>
    </source>
</evidence>
<feature type="compositionally biased region" description="Polar residues" evidence="1">
    <location>
        <begin position="475"/>
        <end position="491"/>
    </location>
</feature>